<organism evidence="2">
    <name type="scientific">freshwater metagenome</name>
    <dbReference type="NCBI Taxonomy" id="449393"/>
    <lineage>
        <taxon>unclassified sequences</taxon>
        <taxon>metagenomes</taxon>
        <taxon>ecological metagenomes</taxon>
    </lineage>
</organism>
<accession>A0A6J7KK29</accession>
<sequence>MPGTGTTFGVTAGRSTPTALVAEPVGPSTTPARTE</sequence>
<feature type="compositionally biased region" description="Polar residues" evidence="1">
    <location>
        <begin position="1"/>
        <end position="18"/>
    </location>
</feature>
<gene>
    <name evidence="2" type="ORF">UFOPK3564_03768</name>
</gene>
<name>A0A6J7KK29_9ZZZZ</name>
<protein>
    <submittedName>
        <fullName evidence="2">Unannotated protein</fullName>
    </submittedName>
</protein>
<dbReference type="AlphaFoldDB" id="A0A6J7KK29"/>
<dbReference type="EMBL" id="CAFBMK010000404">
    <property type="protein sequence ID" value="CAB4956206.1"/>
    <property type="molecule type" value="Genomic_DNA"/>
</dbReference>
<proteinExistence type="predicted"/>
<evidence type="ECO:0000313" key="2">
    <source>
        <dbReference type="EMBL" id="CAB4956206.1"/>
    </source>
</evidence>
<feature type="region of interest" description="Disordered" evidence="1">
    <location>
        <begin position="1"/>
        <end position="35"/>
    </location>
</feature>
<reference evidence="2" key="1">
    <citation type="submission" date="2020-05" db="EMBL/GenBank/DDBJ databases">
        <authorList>
            <person name="Chiriac C."/>
            <person name="Salcher M."/>
            <person name="Ghai R."/>
            <person name="Kavagutti S V."/>
        </authorList>
    </citation>
    <scope>NUCLEOTIDE SEQUENCE</scope>
</reference>
<evidence type="ECO:0000256" key="1">
    <source>
        <dbReference type="SAM" id="MobiDB-lite"/>
    </source>
</evidence>